<name>A0A3L7ITF7_9MICO</name>
<dbReference type="EMBL" id="RCWJ01000004">
    <property type="protein sequence ID" value="RLQ81556.1"/>
    <property type="molecule type" value="Genomic_DNA"/>
</dbReference>
<dbReference type="AlphaFoldDB" id="A0A3L7ITF7"/>
<proteinExistence type="predicted"/>
<sequence>MAPSRSDQNREAGSLPGAAIVARVRRLLIVAVGALLGYSVLASASSGFCPGGVNSDGGFLDASGAAVDAAPLCVQLTLRPSVVVYLAVAGIVLFALGRVLRTAEDEHSARRILDRAALLVMATVVACVVISQVWFAMLPITEWDGTGTFVYPFPFGSVDMVTTPMTG</sequence>
<keyword evidence="1" id="KW-0812">Transmembrane</keyword>
<keyword evidence="1" id="KW-0472">Membrane</keyword>
<evidence type="ECO:0000256" key="1">
    <source>
        <dbReference type="SAM" id="Phobius"/>
    </source>
</evidence>
<comment type="caution">
    <text evidence="2">The sequence shown here is derived from an EMBL/GenBank/DDBJ whole genome shotgun (WGS) entry which is preliminary data.</text>
</comment>
<accession>A0A3L7ITF7</accession>
<dbReference type="OrthoDB" id="4979412at2"/>
<organism evidence="2 3">
    <name type="scientific">Mycetocola zhadangensis</name>
    <dbReference type="NCBI Taxonomy" id="1164595"/>
    <lineage>
        <taxon>Bacteria</taxon>
        <taxon>Bacillati</taxon>
        <taxon>Actinomycetota</taxon>
        <taxon>Actinomycetes</taxon>
        <taxon>Micrococcales</taxon>
        <taxon>Microbacteriaceae</taxon>
        <taxon>Mycetocola</taxon>
    </lineage>
</organism>
<protein>
    <submittedName>
        <fullName evidence="2">Uncharacterized protein</fullName>
    </submittedName>
</protein>
<evidence type="ECO:0000313" key="3">
    <source>
        <dbReference type="Proteomes" id="UP000282460"/>
    </source>
</evidence>
<feature type="transmembrane region" description="Helical" evidence="1">
    <location>
        <begin position="27"/>
        <end position="48"/>
    </location>
</feature>
<keyword evidence="1" id="KW-1133">Transmembrane helix</keyword>
<feature type="transmembrane region" description="Helical" evidence="1">
    <location>
        <begin position="82"/>
        <end position="100"/>
    </location>
</feature>
<keyword evidence="3" id="KW-1185">Reference proteome</keyword>
<evidence type="ECO:0000313" key="2">
    <source>
        <dbReference type="EMBL" id="RLQ81556.1"/>
    </source>
</evidence>
<dbReference type="Proteomes" id="UP000282460">
    <property type="component" value="Unassembled WGS sequence"/>
</dbReference>
<feature type="transmembrane region" description="Helical" evidence="1">
    <location>
        <begin position="112"/>
        <end position="135"/>
    </location>
</feature>
<reference evidence="2 3" key="1">
    <citation type="submission" date="2018-10" db="EMBL/GenBank/DDBJ databases">
        <authorList>
            <person name="Li J."/>
        </authorList>
    </citation>
    <scope>NUCLEOTIDE SEQUENCE [LARGE SCALE GENOMIC DNA]</scope>
    <source>
        <strain evidence="2 3">ZD1-4</strain>
    </source>
</reference>
<gene>
    <name evidence="2" type="ORF">D9V28_13335</name>
</gene>